<reference evidence="2" key="1">
    <citation type="journal article" date="2019" name="bioRxiv">
        <title>The Genome of the Zebra Mussel, Dreissena polymorpha: A Resource for Invasive Species Research.</title>
        <authorList>
            <person name="McCartney M.A."/>
            <person name="Auch B."/>
            <person name="Kono T."/>
            <person name="Mallez S."/>
            <person name="Zhang Y."/>
            <person name="Obille A."/>
            <person name="Becker A."/>
            <person name="Abrahante J.E."/>
            <person name="Garbe J."/>
            <person name="Badalamenti J.P."/>
            <person name="Herman A."/>
            <person name="Mangelson H."/>
            <person name="Liachko I."/>
            <person name="Sullivan S."/>
            <person name="Sone E.D."/>
            <person name="Koren S."/>
            <person name="Silverstein K.A.T."/>
            <person name="Beckman K.B."/>
            <person name="Gohl D.M."/>
        </authorList>
    </citation>
    <scope>NUCLEOTIDE SEQUENCE</scope>
    <source>
        <strain evidence="2">Duluth1</strain>
        <tissue evidence="2">Whole animal</tissue>
    </source>
</reference>
<evidence type="ECO:0000313" key="2">
    <source>
        <dbReference type="EMBL" id="KAH3876721.1"/>
    </source>
</evidence>
<protein>
    <submittedName>
        <fullName evidence="2">Uncharacterized protein</fullName>
    </submittedName>
</protein>
<keyword evidence="3" id="KW-1185">Reference proteome</keyword>
<name>A0A9D4RPL7_DREPO</name>
<organism evidence="2 3">
    <name type="scientific">Dreissena polymorpha</name>
    <name type="common">Zebra mussel</name>
    <name type="synonym">Mytilus polymorpha</name>
    <dbReference type="NCBI Taxonomy" id="45954"/>
    <lineage>
        <taxon>Eukaryota</taxon>
        <taxon>Metazoa</taxon>
        <taxon>Spiralia</taxon>
        <taxon>Lophotrochozoa</taxon>
        <taxon>Mollusca</taxon>
        <taxon>Bivalvia</taxon>
        <taxon>Autobranchia</taxon>
        <taxon>Heteroconchia</taxon>
        <taxon>Euheterodonta</taxon>
        <taxon>Imparidentia</taxon>
        <taxon>Neoheterodontei</taxon>
        <taxon>Myida</taxon>
        <taxon>Dreissenoidea</taxon>
        <taxon>Dreissenidae</taxon>
        <taxon>Dreissena</taxon>
    </lineage>
</organism>
<dbReference type="EMBL" id="JAIWYP010000013">
    <property type="protein sequence ID" value="KAH3718924.1"/>
    <property type="molecule type" value="Genomic_DNA"/>
</dbReference>
<proteinExistence type="predicted"/>
<dbReference type="AlphaFoldDB" id="A0A9D4RPL7"/>
<comment type="caution">
    <text evidence="2">The sequence shown here is derived from an EMBL/GenBank/DDBJ whole genome shotgun (WGS) entry which is preliminary data.</text>
</comment>
<accession>A0A9D4RPL7</accession>
<evidence type="ECO:0000313" key="1">
    <source>
        <dbReference type="EMBL" id="KAH3718924.1"/>
    </source>
</evidence>
<gene>
    <name evidence="2" type="ORF">DPMN_000570</name>
    <name evidence="1" type="ORF">DPMN_061750</name>
</gene>
<dbReference type="EMBL" id="JAIWYP010000001">
    <property type="protein sequence ID" value="KAH3876721.1"/>
    <property type="molecule type" value="Genomic_DNA"/>
</dbReference>
<sequence>MCAVIESERQPFCLTSCANLLGKLPESQDIEPFSSITVVEKNYCLFSTSCYLVNVWFFFIKFLNDLSELGTGSESFSTASLLIPYIIEVASQPVYACMNGSMLHNSGPRTFFLISPTFFV</sequence>
<reference evidence="2" key="2">
    <citation type="submission" date="2020-11" db="EMBL/GenBank/DDBJ databases">
        <authorList>
            <person name="McCartney M.A."/>
            <person name="Auch B."/>
            <person name="Kono T."/>
            <person name="Mallez S."/>
            <person name="Becker A."/>
            <person name="Gohl D.M."/>
            <person name="Silverstein K.A.T."/>
            <person name="Koren S."/>
            <person name="Bechman K.B."/>
            <person name="Herman A."/>
            <person name="Abrahante J.E."/>
            <person name="Garbe J."/>
        </authorList>
    </citation>
    <scope>NUCLEOTIDE SEQUENCE</scope>
    <source>
        <strain evidence="2">Duluth1</strain>
        <tissue evidence="2">Whole animal</tissue>
    </source>
</reference>
<dbReference type="Proteomes" id="UP000828390">
    <property type="component" value="Unassembled WGS sequence"/>
</dbReference>
<evidence type="ECO:0000313" key="3">
    <source>
        <dbReference type="Proteomes" id="UP000828390"/>
    </source>
</evidence>